<protein>
    <submittedName>
        <fullName evidence="2">Uncharacterized protein</fullName>
    </submittedName>
</protein>
<proteinExistence type="predicted"/>
<dbReference type="Gramene" id="rna-AYBTSS11_LOCUS14890">
    <property type="protein sequence ID" value="CAJ1951651.1"/>
    <property type="gene ID" value="gene-AYBTSS11_LOCUS14890"/>
</dbReference>
<evidence type="ECO:0000313" key="3">
    <source>
        <dbReference type="Proteomes" id="UP001189624"/>
    </source>
</evidence>
<keyword evidence="3" id="KW-1185">Reference proteome</keyword>
<evidence type="ECO:0000313" key="2">
    <source>
        <dbReference type="EMBL" id="CAJ1951651.1"/>
    </source>
</evidence>
<gene>
    <name evidence="2" type="ORF">AYBTSS11_LOCUS14890</name>
</gene>
<feature type="compositionally biased region" description="Acidic residues" evidence="1">
    <location>
        <begin position="48"/>
        <end position="57"/>
    </location>
</feature>
<feature type="non-terminal residue" evidence="2">
    <location>
        <position position="63"/>
    </location>
</feature>
<feature type="compositionally biased region" description="Low complexity" evidence="1">
    <location>
        <begin position="25"/>
        <end position="35"/>
    </location>
</feature>
<dbReference type="EMBL" id="OY731401">
    <property type="protein sequence ID" value="CAJ1951651.1"/>
    <property type="molecule type" value="Genomic_DNA"/>
</dbReference>
<accession>A0AA86SJD7</accession>
<reference evidence="2" key="1">
    <citation type="submission" date="2023-10" db="EMBL/GenBank/DDBJ databases">
        <authorList>
            <person name="Domelevo Entfellner J.-B."/>
        </authorList>
    </citation>
    <scope>NUCLEOTIDE SEQUENCE</scope>
</reference>
<dbReference type="AlphaFoldDB" id="A0AA86SJD7"/>
<sequence>MDGYQSKSMHRRRDLPTNDGCQTHNSNNNNSSSGSFLKGRRGNCNLEMNDDVSDEVIQDPSSK</sequence>
<evidence type="ECO:0000256" key="1">
    <source>
        <dbReference type="SAM" id="MobiDB-lite"/>
    </source>
</evidence>
<dbReference type="Proteomes" id="UP001189624">
    <property type="component" value="Chromosome 4"/>
</dbReference>
<name>A0AA86SJD7_9FABA</name>
<organism evidence="2 3">
    <name type="scientific">Sphenostylis stenocarpa</name>
    <dbReference type="NCBI Taxonomy" id="92480"/>
    <lineage>
        <taxon>Eukaryota</taxon>
        <taxon>Viridiplantae</taxon>
        <taxon>Streptophyta</taxon>
        <taxon>Embryophyta</taxon>
        <taxon>Tracheophyta</taxon>
        <taxon>Spermatophyta</taxon>
        <taxon>Magnoliopsida</taxon>
        <taxon>eudicotyledons</taxon>
        <taxon>Gunneridae</taxon>
        <taxon>Pentapetalae</taxon>
        <taxon>rosids</taxon>
        <taxon>fabids</taxon>
        <taxon>Fabales</taxon>
        <taxon>Fabaceae</taxon>
        <taxon>Papilionoideae</taxon>
        <taxon>50 kb inversion clade</taxon>
        <taxon>NPAAA clade</taxon>
        <taxon>indigoferoid/millettioid clade</taxon>
        <taxon>Phaseoleae</taxon>
        <taxon>Sphenostylis</taxon>
    </lineage>
</organism>
<feature type="region of interest" description="Disordered" evidence="1">
    <location>
        <begin position="1"/>
        <end position="63"/>
    </location>
</feature>